<organism evidence="8 9">
    <name type="scientific">Helicobacter valdiviensis</name>
    <dbReference type="NCBI Taxonomy" id="1458358"/>
    <lineage>
        <taxon>Bacteria</taxon>
        <taxon>Pseudomonadati</taxon>
        <taxon>Campylobacterota</taxon>
        <taxon>Epsilonproteobacteria</taxon>
        <taxon>Campylobacterales</taxon>
        <taxon>Helicobacteraceae</taxon>
        <taxon>Helicobacter</taxon>
    </lineage>
</organism>
<dbReference type="Gene3D" id="2.40.30.60">
    <property type="entry name" value="RimM"/>
    <property type="match status" value="1"/>
</dbReference>
<comment type="subunit">
    <text evidence="5">Binds ribosomal protein uS19.</text>
</comment>
<dbReference type="InterPro" id="IPR011961">
    <property type="entry name" value="RimM"/>
</dbReference>
<accession>A0A2W6NEP3</accession>
<dbReference type="EMBL" id="NBIU01000034">
    <property type="protein sequence ID" value="PZT47450.1"/>
    <property type="molecule type" value="Genomic_DNA"/>
</dbReference>
<gene>
    <name evidence="5" type="primary">rimM</name>
    <name evidence="8" type="ORF">B6S12_09055</name>
</gene>
<evidence type="ECO:0000256" key="3">
    <source>
        <dbReference type="ARBA" id="ARBA00022552"/>
    </source>
</evidence>
<evidence type="ECO:0000256" key="1">
    <source>
        <dbReference type="ARBA" id="ARBA00022490"/>
    </source>
</evidence>
<dbReference type="GO" id="GO:0043022">
    <property type="term" value="F:ribosome binding"/>
    <property type="evidence" value="ECO:0007669"/>
    <property type="project" value="InterPro"/>
</dbReference>
<dbReference type="GO" id="GO:0005840">
    <property type="term" value="C:ribosome"/>
    <property type="evidence" value="ECO:0007669"/>
    <property type="project" value="InterPro"/>
</dbReference>
<dbReference type="SUPFAM" id="SSF50346">
    <property type="entry name" value="PRC-barrel domain"/>
    <property type="match status" value="1"/>
</dbReference>
<comment type="domain">
    <text evidence="5">The PRC barrel domain binds ribosomal protein uS19.</text>
</comment>
<dbReference type="Pfam" id="PF01782">
    <property type="entry name" value="RimM"/>
    <property type="match status" value="1"/>
</dbReference>
<dbReference type="PANTHER" id="PTHR33692:SF1">
    <property type="entry name" value="RIBOSOME MATURATION FACTOR RIMM"/>
    <property type="match status" value="1"/>
</dbReference>
<protein>
    <recommendedName>
        <fullName evidence="5">Ribosome maturation factor RimM</fullName>
    </recommendedName>
</protein>
<dbReference type="Pfam" id="PF24986">
    <property type="entry name" value="PRC_RimM"/>
    <property type="match status" value="1"/>
</dbReference>
<name>A0A2W6NEP3_9HELI</name>
<comment type="similarity">
    <text evidence="5">Belongs to the RimM family.</text>
</comment>
<keyword evidence="2 5" id="KW-0690">Ribosome biogenesis</keyword>
<dbReference type="OrthoDB" id="9810331at2"/>
<keyword evidence="9" id="KW-1185">Reference proteome</keyword>
<comment type="subcellular location">
    <subcellularLocation>
        <location evidence="5">Cytoplasm</location>
    </subcellularLocation>
</comment>
<dbReference type="GO" id="GO:0005737">
    <property type="term" value="C:cytoplasm"/>
    <property type="evidence" value="ECO:0007669"/>
    <property type="project" value="UniProtKB-SubCell"/>
</dbReference>
<evidence type="ECO:0000256" key="2">
    <source>
        <dbReference type="ARBA" id="ARBA00022517"/>
    </source>
</evidence>
<evidence type="ECO:0000259" key="7">
    <source>
        <dbReference type="Pfam" id="PF24986"/>
    </source>
</evidence>
<dbReference type="InterPro" id="IPR036976">
    <property type="entry name" value="RimM_N_sf"/>
</dbReference>
<dbReference type="AlphaFoldDB" id="A0A2W6NEP3"/>
<proteinExistence type="inferred from homology"/>
<dbReference type="GO" id="GO:0006364">
    <property type="term" value="P:rRNA processing"/>
    <property type="evidence" value="ECO:0007669"/>
    <property type="project" value="UniProtKB-UniRule"/>
</dbReference>
<dbReference type="InterPro" id="IPR002676">
    <property type="entry name" value="RimM_N"/>
</dbReference>
<dbReference type="GO" id="GO:0042274">
    <property type="term" value="P:ribosomal small subunit biogenesis"/>
    <property type="evidence" value="ECO:0007669"/>
    <property type="project" value="UniProtKB-UniRule"/>
</dbReference>
<keyword evidence="1 5" id="KW-0963">Cytoplasm</keyword>
<dbReference type="RefSeq" id="WP_111230480.1">
    <property type="nucleotide sequence ID" value="NZ_NBIU01000034.1"/>
</dbReference>
<dbReference type="Gene3D" id="2.30.30.240">
    <property type="entry name" value="PRC-barrel domain"/>
    <property type="match status" value="1"/>
</dbReference>
<keyword evidence="3 5" id="KW-0698">rRNA processing</keyword>
<comment type="caution">
    <text evidence="8">The sequence shown here is derived from an EMBL/GenBank/DDBJ whole genome shotgun (WGS) entry which is preliminary data.</text>
</comment>
<comment type="function">
    <text evidence="5">An accessory protein needed during the final step in the assembly of 30S ribosomal subunit, possibly for assembly of the head region. Essential for efficient processing of 16S rRNA. May be needed both before and after RbfA during the maturation of 16S rRNA. It has affinity for free ribosomal 30S subunits but not for 70S ribosomes.</text>
</comment>
<evidence type="ECO:0000313" key="8">
    <source>
        <dbReference type="EMBL" id="PZT47450.1"/>
    </source>
</evidence>
<evidence type="ECO:0000313" key="9">
    <source>
        <dbReference type="Proteomes" id="UP000249746"/>
    </source>
</evidence>
<evidence type="ECO:0000259" key="6">
    <source>
        <dbReference type="Pfam" id="PF01782"/>
    </source>
</evidence>
<dbReference type="SUPFAM" id="SSF50447">
    <property type="entry name" value="Translation proteins"/>
    <property type="match status" value="1"/>
</dbReference>
<dbReference type="InterPro" id="IPR056792">
    <property type="entry name" value="PRC_RimM"/>
</dbReference>
<feature type="domain" description="Ribosome maturation factor RimM PRC barrel" evidence="7">
    <location>
        <begin position="102"/>
        <end position="161"/>
    </location>
</feature>
<reference evidence="8 9" key="1">
    <citation type="submission" date="2017-03" db="EMBL/GenBank/DDBJ databases">
        <title>Genomic and clinical evidence uncovers the enterohepatic species Helicobacter valdiviensis as a potential human intestinal pathogen.</title>
        <authorList>
            <person name="Fresia P."/>
            <person name="Jara R."/>
            <person name="Sierra R."/>
            <person name="Ferres I."/>
            <person name="Greif G."/>
            <person name="Iraola G."/>
            <person name="Collado L."/>
        </authorList>
    </citation>
    <scope>NUCLEOTIDE SEQUENCE [LARGE SCALE GENOMIC DNA]</scope>
    <source>
        <strain evidence="8 9">WBE14</strain>
    </source>
</reference>
<dbReference type="NCBIfam" id="TIGR02273">
    <property type="entry name" value="16S_RimM"/>
    <property type="match status" value="1"/>
</dbReference>
<sequence length="182" mass="21096">MRYNIPKNWVSVAKIGRSVGLKGELLLHLMSDFPESIQKNEVYYTQKGEELQVETYNIKRALVKFVGVDTQNDAKKLTNCILYSTQNKTKETCKLEEGEFFWFELIGARVIEESKVLGVVEDIERMGSSDFLKVGTSKELQALKMPKFFMIPFLERFIIEVLEKEGLKEIHTRFCKDILENS</sequence>
<evidence type="ECO:0000256" key="4">
    <source>
        <dbReference type="ARBA" id="ARBA00023186"/>
    </source>
</evidence>
<dbReference type="PANTHER" id="PTHR33692">
    <property type="entry name" value="RIBOSOME MATURATION FACTOR RIMM"/>
    <property type="match status" value="1"/>
</dbReference>
<dbReference type="InterPro" id="IPR009000">
    <property type="entry name" value="Transl_B-barrel_sf"/>
</dbReference>
<evidence type="ECO:0000256" key="5">
    <source>
        <dbReference type="HAMAP-Rule" id="MF_00014"/>
    </source>
</evidence>
<keyword evidence="4 5" id="KW-0143">Chaperone</keyword>
<dbReference type="InterPro" id="IPR011033">
    <property type="entry name" value="PRC_barrel-like_sf"/>
</dbReference>
<feature type="domain" description="RimM N-terminal" evidence="6">
    <location>
        <begin position="12"/>
        <end position="85"/>
    </location>
</feature>
<dbReference type="Proteomes" id="UP000249746">
    <property type="component" value="Unassembled WGS sequence"/>
</dbReference>
<dbReference type="HAMAP" id="MF_00014">
    <property type="entry name" value="Ribosome_mat_RimM"/>
    <property type="match status" value="1"/>
</dbReference>